<dbReference type="EMBL" id="MDYQ01000158">
    <property type="protein sequence ID" value="PRP80209.1"/>
    <property type="molecule type" value="Genomic_DNA"/>
</dbReference>
<sequence>MWDNRSRRGLSGRGRSLTVQLVPASERSDNLTAFREPWKLDPVKVSAKAILRLPPSNTHPLHHFTEYFYRPSLQVYAVGHTMATDEEKTGEEHEIQVQPEAKQKKGLWAKWKAMMKHKVGGKVPVWVIMLVVNIVLVITVTLLLFFVILPAVVQGIVNASAIRFTQIEMTQPTQTSFTLNAKGVLSNTGIISATISPSHDPPTGNQKRADGAVPPGALSVYWEQKLIAYTFLPVTVTNPGNRDTDLNITAGTVTIFDHDAWTAFSRNLTNSDVLYWHLEGLVNVKALGITFKNVKFEKDVPITGFGGLKNVTIMSFSLADSNSTHIITDMVVRITENSFVNIHPLGDLTMDVVFRGAKVGVLYAPNAQLSTGENFLIASGHLVGDHLDELGVMVSQYLGTTDTPVTSVITGCHGNPILADALVGVGFATSLDSSHTNLIATMTFNSIDITPQTDDTVVLKSNTTVTLLNPMGPNATLEVISTRLNVTLMYGNLTLGTLVQNATVVQGVVQPFQLDIEGQVELANNGTEWGIFTVDYINSPSINMSLVGVMSSTVRLSVGQVELTNQAVHAVVTLKGMSGLQNTTVLGLDLPYNAPGGGVQLNINVSLFNPSIASMDMGYLYFDAYSNGSQIGFLAADNVVLLPGENFMQMKGALNPDSAAGVVSANDFFNRYIHGLSTISTVRGRGIAPNGQKRKVRPNWVVSAINALNIPAVITGPSDLKLIGDLDLLDLAMTVPGLVTDTTDNGIIPTRSGVSAVFISPFAFPLQVVEVSVQMDMIYNGTIIASTIGSSPWLPAVSNQSAQQLNFTLDQTSLQVKDRSGMSQLMSLLLNNPNGTFTIRGTSAAHVITAAGNFTLNNISFDSNVSLAGFNGFPNGSLVISTPNVGILGGSPGLINITMNMAIYNPTAITMGINGMGLDYSFQSVYFGNVTVPAQVLRPGWNYAVGQGYFVRPNATTPTTPEINFLSNYLGGNFSQFTLVGNSANPPLLRLALGQLTTGVSFPGQPYNLTISSTLNINLLAGSATTQLTLFNPFPSVYSILRLQNFVLYPYGSTTAAGTINYSFSSPFAVPANNGSAVTGDIPITASSSGLQTLLNKPAYVYATGQLWFQVENQPGQNSTGPCGPLMFNYSQVIAVK</sequence>
<gene>
    <name evidence="2" type="ORF">PROFUN_12167</name>
</gene>
<evidence type="ECO:0000313" key="3">
    <source>
        <dbReference type="Proteomes" id="UP000241769"/>
    </source>
</evidence>
<feature type="transmembrane region" description="Helical" evidence="1">
    <location>
        <begin position="123"/>
        <end position="149"/>
    </location>
</feature>
<dbReference type="OrthoDB" id="10039566at2759"/>
<keyword evidence="1" id="KW-0472">Membrane</keyword>
<dbReference type="AlphaFoldDB" id="A0A2P6N8D6"/>
<protein>
    <submittedName>
        <fullName evidence="2">Uncharacterized protein</fullName>
    </submittedName>
</protein>
<keyword evidence="3" id="KW-1185">Reference proteome</keyword>
<dbReference type="Proteomes" id="UP000241769">
    <property type="component" value="Unassembled WGS sequence"/>
</dbReference>
<proteinExistence type="predicted"/>
<keyword evidence="1" id="KW-1133">Transmembrane helix</keyword>
<evidence type="ECO:0000313" key="2">
    <source>
        <dbReference type="EMBL" id="PRP80209.1"/>
    </source>
</evidence>
<dbReference type="InterPro" id="IPR046368">
    <property type="entry name" value="Tag1"/>
</dbReference>
<accession>A0A2P6N8D6</accession>
<dbReference type="PANTHER" id="PTHR35895">
    <property type="entry name" value="CHROMOSOME 16, WHOLE GENOME SHOTGUN SEQUENCE"/>
    <property type="match status" value="1"/>
</dbReference>
<comment type="caution">
    <text evidence="2">The sequence shown here is derived from an EMBL/GenBank/DDBJ whole genome shotgun (WGS) entry which is preliminary data.</text>
</comment>
<dbReference type="STRING" id="1890364.A0A2P6N8D6"/>
<name>A0A2P6N8D6_9EUKA</name>
<dbReference type="Pfam" id="PF12505">
    <property type="entry name" value="DUF3712"/>
    <property type="match status" value="3"/>
</dbReference>
<evidence type="ECO:0000256" key="1">
    <source>
        <dbReference type="SAM" id="Phobius"/>
    </source>
</evidence>
<keyword evidence="1" id="KW-0812">Transmembrane</keyword>
<dbReference type="InParanoid" id="A0A2P6N8D6"/>
<dbReference type="GO" id="GO:0016020">
    <property type="term" value="C:membrane"/>
    <property type="evidence" value="ECO:0007669"/>
    <property type="project" value="TreeGrafter"/>
</dbReference>
<reference evidence="2 3" key="1">
    <citation type="journal article" date="2018" name="Genome Biol. Evol.">
        <title>Multiple Roots of Fruiting Body Formation in Amoebozoa.</title>
        <authorList>
            <person name="Hillmann F."/>
            <person name="Forbes G."/>
            <person name="Novohradska S."/>
            <person name="Ferling I."/>
            <person name="Riege K."/>
            <person name="Groth M."/>
            <person name="Westermann M."/>
            <person name="Marz M."/>
            <person name="Spaller T."/>
            <person name="Winckler T."/>
            <person name="Schaap P."/>
            <person name="Glockner G."/>
        </authorList>
    </citation>
    <scope>NUCLEOTIDE SEQUENCE [LARGE SCALE GENOMIC DNA]</scope>
    <source>
        <strain evidence="2 3">Jena</strain>
    </source>
</reference>
<dbReference type="PANTHER" id="PTHR35895:SF1">
    <property type="entry name" value="LIPID-BINDING SERUM GLYCOPROTEIN C-TERMINAL DOMAIN-CONTAINING PROTEIN"/>
    <property type="match status" value="1"/>
</dbReference>
<dbReference type="InterPro" id="IPR022185">
    <property type="entry name" value="DUF3712"/>
</dbReference>
<organism evidence="2 3">
    <name type="scientific">Planoprotostelium fungivorum</name>
    <dbReference type="NCBI Taxonomy" id="1890364"/>
    <lineage>
        <taxon>Eukaryota</taxon>
        <taxon>Amoebozoa</taxon>
        <taxon>Evosea</taxon>
        <taxon>Variosea</taxon>
        <taxon>Cavosteliida</taxon>
        <taxon>Cavosteliaceae</taxon>
        <taxon>Planoprotostelium</taxon>
    </lineage>
</organism>